<protein>
    <submittedName>
        <fullName evidence="1">Uncharacterized protein</fullName>
    </submittedName>
</protein>
<dbReference type="Proteomes" id="UP001501725">
    <property type="component" value="Unassembled WGS sequence"/>
</dbReference>
<proteinExistence type="predicted"/>
<reference evidence="2" key="1">
    <citation type="journal article" date="2019" name="Int. J. Syst. Evol. Microbiol.">
        <title>The Global Catalogue of Microorganisms (GCM) 10K type strain sequencing project: providing services to taxonomists for standard genome sequencing and annotation.</title>
        <authorList>
            <consortium name="The Broad Institute Genomics Platform"/>
            <consortium name="The Broad Institute Genome Sequencing Center for Infectious Disease"/>
            <person name="Wu L."/>
            <person name="Ma J."/>
        </authorList>
    </citation>
    <scope>NUCLEOTIDE SEQUENCE [LARGE SCALE GENOMIC DNA]</scope>
    <source>
        <strain evidence="2">JCM 17919</strain>
    </source>
</reference>
<keyword evidence="2" id="KW-1185">Reference proteome</keyword>
<accession>A0ABP8G9M9</accession>
<sequence length="104" mass="11414">MILSLSKGPALGGVSARVARRRRLAFPKGQRVSHTVAPSLWRGVSAWMARRKRLAFPKVAAGFARRRGDAKAQYGIPGVQQMADASLTEFIFDPKSEIPWRAPA</sequence>
<name>A0ABP8G9M9_9BACT</name>
<evidence type="ECO:0000313" key="1">
    <source>
        <dbReference type="EMBL" id="GAA4320014.1"/>
    </source>
</evidence>
<gene>
    <name evidence="1" type="ORF">GCM10023184_04990</name>
</gene>
<comment type="caution">
    <text evidence="1">The sequence shown here is derived from an EMBL/GenBank/DDBJ whole genome shotgun (WGS) entry which is preliminary data.</text>
</comment>
<dbReference type="EMBL" id="BAABGY010000002">
    <property type="protein sequence ID" value="GAA4320014.1"/>
    <property type="molecule type" value="Genomic_DNA"/>
</dbReference>
<organism evidence="1 2">
    <name type="scientific">Flaviaesturariibacter amylovorans</name>
    <dbReference type="NCBI Taxonomy" id="1084520"/>
    <lineage>
        <taxon>Bacteria</taxon>
        <taxon>Pseudomonadati</taxon>
        <taxon>Bacteroidota</taxon>
        <taxon>Chitinophagia</taxon>
        <taxon>Chitinophagales</taxon>
        <taxon>Chitinophagaceae</taxon>
        <taxon>Flaviaestuariibacter</taxon>
    </lineage>
</organism>
<evidence type="ECO:0000313" key="2">
    <source>
        <dbReference type="Proteomes" id="UP001501725"/>
    </source>
</evidence>